<evidence type="ECO:0000313" key="2">
    <source>
        <dbReference type="WBParaSite" id="PDA_v2.g21745.t1"/>
    </source>
</evidence>
<evidence type="ECO:0000313" key="1">
    <source>
        <dbReference type="Proteomes" id="UP000887578"/>
    </source>
</evidence>
<accession>A0A914PU44</accession>
<dbReference type="WBParaSite" id="PDA_v2.g21745.t1">
    <property type="protein sequence ID" value="PDA_v2.g21745.t1"/>
    <property type="gene ID" value="PDA_v2.g21745"/>
</dbReference>
<dbReference type="Proteomes" id="UP000887578">
    <property type="component" value="Unplaced"/>
</dbReference>
<proteinExistence type="predicted"/>
<protein>
    <submittedName>
        <fullName evidence="2">Uncharacterized protein</fullName>
    </submittedName>
</protein>
<organism evidence="1 2">
    <name type="scientific">Panagrolaimus davidi</name>
    <dbReference type="NCBI Taxonomy" id="227884"/>
    <lineage>
        <taxon>Eukaryota</taxon>
        <taxon>Metazoa</taxon>
        <taxon>Ecdysozoa</taxon>
        <taxon>Nematoda</taxon>
        <taxon>Chromadorea</taxon>
        <taxon>Rhabditida</taxon>
        <taxon>Tylenchina</taxon>
        <taxon>Panagrolaimomorpha</taxon>
        <taxon>Panagrolaimoidea</taxon>
        <taxon>Panagrolaimidae</taxon>
        <taxon>Panagrolaimus</taxon>
    </lineage>
</organism>
<reference evidence="2" key="1">
    <citation type="submission" date="2022-11" db="UniProtKB">
        <authorList>
            <consortium name="WormBaseParasite"/>
        </authorList>
    </citation>
    <scope>IDENTIFICATION</scope>
</reference>
<sequence length="107" mass="12578">MALLPNIKWLKLPDIKTTINTGLELTKLNFNAKIVDFHIYKIHGEPLNVHEFLKFIIANRNEKDFGCFLTFYKEDFNADFIGEFEKVLEDYEKSCENTRTLIDVDCD</sequence>
<dbReference type="AlphaFoldDB" id="A0A914PU44"/>
<name>A0A914PU44_9BILA</name>
<keyword evidence="1" id="KW-1185">Reference proteome</keyword>